<organism evidence="1 2">
    <name type="scientific">Haloarcula mannanilytica</name>
    <dbReference type="NCBI Taxonomy" id="2509225"/>
    <lineage>
        <taxon>Archaea</taxon>
        <taxon>Methanobacteriati</taxon>
        <taxon>Methanobacteriota</taxon>
        <taxon>Stenosarchaea group</taxon>
        <taxon>Halobacteria</taxon>
        <taxon>Halobacteriales</taxon>
        <taxon>Haloarculaceae</taxon>
        <taxon>Haloarcula</taxon>
    </lineage>
</organism>
<dbReference type="Proteomes" id="UP000304382">
    <property type="component" value="Unassembled WGS sequence"/>
</dbReference>
<comment type="caution">
    <text evidence="1">The sequence shown here is derived from an EMBL/GenBank/DDBJ whole genome shotgun (WGS) entry which is preliminary data.</text>
</comment>
<sequence length="46" mass="5433">MPMIRVQDWTKEQLEEIKDEEDHTSLDSVIKTLLKERANETTSTNE</sequence>
<dbReference type="AlphaFoldDB" id="A0A4C2EMZ0"/>
<proteinExistence type="predicted"/>
<reference evidence="1 2" key="1">
    <citation type="submission" date="2019-02" db="EMBL/GenBank/DDBJ databases">
        <title>Haloarcula mannanilyticum sp. nov., a mannan degrading haloarchaeon isolated from commercial salt.</title>
        <authorList>
            <person name="Enomoto S."/>
            <person name="Shimane Y."/>
            <person name="Kamekura M."/>
            <person name="Ito T."/>
            <person name="Moriya O."/>
            <person name="Ihara K."/>
            <person name="Takahashi-Ando N."/>
            <person name="Fukushima Y."/>
            <person name="Yoshida Y."/>
            <person name="Usama R."/>
            <person name="Takai K."/>
            <person name="Minegishi H."/>
        </authorList>
    </citation>
    <scope>NUCLEOTIDE SEQUENCE [LARGE SCALE GENOMIC DNA]</scope>
    <source>
        <strain evidence="1 2">MD130-1</strain>
    </source>
</reference>
<name>A0A4C2EMZ0_9EURY</name>
<dbReference type="EMBL" id="BIXZ01000009">
    <property type="protein sequence ID" value="GCF15706.1"/>
    <property type="molecule type" value="Genomic_DNA"/>
</dbReference>
<evidence type="ECO:0000313" key="1">
    <source>
        <dbReference type="EMBL" id="GCF15706.1"/>
    </source>
</evidence>
<accession>A0A4C2EMZ0</accession>
<keyword evidence="2" id="KW-1185">Reference proteome</keyword>
<protein>
    <submittedName>
        <fullName evidence="1">Uncharacterized protein</fullName>
    </submittedName>
</protein>
<gene>
    <name evidence="1" type="ORF">Harman_36410</name>
</gene>
<evidence type="ECO:0000313" key="2">
    <source>
        <dbReference type="Proteomes" id="UP000304382"/>
    </source>
</evidence>